<feature type="compositionally biased region" description="Acidic residues" evidence="1">
    <location>
        <begin position="51"/>
        <end position="62"/>
    </location>
</feature>
<feature type="region of interest" description="Disordered" evidence="1">
    <location>
        <begin position="390"/>
        <end position="415"/>
    </location>
</feature>
<dbReference type="OrthoDB" id="342415at2157"/>
<dbReference type="AlphaFoldDB" id="A0A8J8TCN9"/>
<protein>
    <submittedName>
        <fullName evidence="3">Winged helix-turn-helix domain-containing protein</fullName>
    </submittedName>
</protein>
<gene>
    <name evidence="3" type="ORF">EGH24_01615</name>
</gene>
<feature type="region of interest" description="Disordered" evidence="1">
    <location>
        <begin position="108"/>
        <end position="208"/>
    </location>
</feature>
<feature type="compositionally biased region" description="Basic and acidic residues" evidence="1">
    <location>
        <begin position="299"/>
        <end position="309"/>
    </location>
</feature>
<keyword evidence="4" id="KW-1185">Reference proteome</keyword>
<sequence>MKKPVDSASFSETETAILTAALQNPEATNADIAEETGARVALVRDVREEHEDNVELPDDYDESAATGGVDADGDLSAAQESILEYAADNPDATNADIADATGARVTLVRDTLAEHGDSVESTGSSGGDSGSDSTAAASKESSDTQQAILDYADENPDATNAEIADEVGARVTLVRDTLAEHGSGSSSSSSSGSSGGSSTGSDSDLQSEIVDYADENPEATNAEIADAVGARVTLVRDTLADNDYSSEIETASGGELPAGVSASMLNETEQAILELAQEDDELTNADIAEKTGTTVSVVRDTRVKHEPGKSADYGGEGTIQEDDEDDEEETADETDESREWTPGDPTELQEEILETALQNEELTNAEIATETGARLTLVRDTLTDYDDLTLDDLEDGVSSSYEPEEPSGRGDLSDTEQAILDAADEDPEATNAEIAEQVGARVTLVRDTRENYSDLGSGSSGGDAESSAADAGAAGSDDGLSSGRLIALAVIVLVLIIAVVLLGGS</sequence>
<organism evidence="3 4">
    <name type="scientific">Halonotius terrestris</name>
    <dbReference type="NCBI Taxonomy" id="2487750"/>
    <lineage>
        <taxon>Archaea</taxon>
        <taxon>Methanobacteriati</taxon>
        <taxon>Methanobacteriota</taxon>
        <taxon>Stenosarchaea group</taxon>
        <taxon>Halobacteria</taxon>
        <taxon>Halobacteriales</taxon>
        <taxon>Haloferacaceae</taxon>
        <taxon>Halonotius</taxon>
    </lineage>
</organism>
<evidence type="ECO:0000313" key="4">
    <source>
        <dbReference type="Proteomes" id="UP000705823"/>
    </source>
</evidence>
<accession>A0A8J8TCN9</accession>
<proteinExistence type="predicted"/>
<name>A0A8J8TCN9_9EURY</name>
<reference evidence="3" key="1">
    <citation type="submission" date="2019-02" db="EMBL/GenBank/DDBJ databases">
        <title>Halonotius sp. a new haloarchaeum isolated from saline soil.</title>
        <authorList>
            <person name="Duran-Viseras A."/>
            <person name="Sanchez-Porro C."/>
            <person name="Ventosa A."/>
        </authorList>
    </citation>
    <scope>NUCLEOTIDE SEQUENCE</scope>
    <source>
        <strain evidence="3">F15B</strain>
    </source>
</reference>
<feature type="compositionally biased region" description="Low complexity" evidence="1">
    <location>
        <begin position="453"/>
        <end position="477"/>
    </location>
</feature>
<feature type="compositionally biased region" description="Low complexity" evidence="1">
    <location>
        <begin position="182"/>
        <end position="192"/>
    </location>
</feature>
<feature type="compositionally biased region" description="Acidic residues" evidence="1">
    <location>
        <begin position="319"/>
        <end position="336"/>
    </location>
</feature>
<dbReference type="Proteomes" id="UP000705823">
    <property type="component" value="Unassembled WGS sequence"/>
</dbReference>
<feature type="transmembrane region" description="Helical" evidence="2">
    <location>
        <begin position="485"/>
        <end position="504"/>
    </location>
</feature>
<feature type="region of interest" description="Disordered" evidence="1">
    <location>
        <begin position="298"/>
        <end position="348"/>
    </location>
</feature>
<dbReference type="EMBL" id="RKLU01000001">
    <property type="protein sequence ID" value="TQQ83515.1"/>
    <property type="molecule type" value="Genomic_DNA"/>
</dbReference>
<comment type="caution">
    <text evidence="3">The sequence shown here is derived from an EMBL/GenBank/DDBJ whole genome shotgun (WGS) entry which is preliminary data.</text>
</comment>
<keyword evidence="2" id="KW-0472">Membrane</keyword>
<evidence type="ECO:0000256" key="2">
    <source>
        <dbReference type="SAM" id="Phobius"/>
    </source>
</evidence>
<dbReference type="RefSeq" id="WP_142978432.1">
    <property type="nucleotide sequence ID" value="NZ_RKLU01000001.1"/>
</dbReference>
<dbReference type="Pfam" id="PF13412">
    <property type="entry name" value="HTH_24"/>
    <property type="match status" value="1"/>
</dbReference>
<evidence type="ECO:0000313" key="3">
    <source>
        <dbReference type="EMBL" id="TQQ83515.1"/>
    </source>
</evidence>
<feature type="region of interest" description="Disordered" evidence="1">
    <location>
        <begin position="451"/>
        <end position="477"/>
    </location>
</feature>
<keyword evidence="2" id="KW-0812">Transmembrane</keyword>
<feature type="region of interest" description="Disordered" evidence="1">
    <location>
        <begin position="46"/>
        <end position="76"/>
    </location>
</feature>
<evidence type="ECO:0000256" key="1">
    <source>
        <dbReference type="SAM" id="MobiDB-lite"/>
    </source>
</evidence>
<keyword evidence="2" id="KW-1133">Transmembrane helix</keyword>